<evidence type="ECO:0000313" key="3">
    <source>
        <dbReference type="Proteomes" id="UP000008063"/>
    </source>
</evidence>
<feature type="compositionally biased region" description="Low complexity" evidence="1">
    <location>
        <begin position="9"/>
        <end position="20"/>
    </location>
</feature>
<evidence type="ECO:0000313" key="2">
    <source>
        <dbReference type="EMBL" id="EGN94690.1"/>
    </source>
</evidence>
<dbReference type="PANTHER" id="PTHR28207:SF1">
    <property type="entry name" value="ATP SYNTHASE SUBUNIT H, MITOCHONDRIAL"/>
    <property type="match status" value="1"/>
</dbReference>
<organism evidence="3">
    <name type="scientific">Serpula lacrymans var. lacrymans (strain S7.3)</name>
    <name type="common">Dry rot fungus</name>
    <dbReference type="NCBI Taxonomy" id="936435"/>
    <lineage>
        <taxon>Eukaryota</taxon>
        <taxon>Fungi</taxon>
        <taxon>Dikarya</taxon>
        <taxon>Basidiomycota</taxon>
        <taxon>Agaricomycotina</taxon>
        <taxon>Agaricomycetes</taxon>
        <taxon>Agaricomycetidae</taxon>
        <taxon>Boletales</taxon>
        <taxon>Coniophorineae</taxon>
        <taxon>Serpulaceae</taxon>
        <taxon>Serpula</taxon>
    </lineage>
</organism>
<dbReference type="InterPro" id="IPR019711">
    <property type="entry name" value="ATP_synth_F0_suH"/>
</dbReference>
<dbReference type="OrthoDB" id="274752at2759"/>
<dbReference type="OMA" id="GHVQKFT"/>
<accession>F8QAA0</accession>
<dbReference type="AlphaFoldDB" id="F8QAA0"/>
<reference evidence="3" key="1">
    <citation type="journal article" date="2011" name="Science">
        <title>The plant cell wall-decomposing machinery underlies the functional diversity of forest fungi.</title>
        <authorList>
            <person name="Eastwood D.C."/>
            <person name="Floudas D."/>
            <person name="Binder M."/>
            <person name="Majcherczyk A."/>
            <person name="Schneider P."/>
            <person name="Aerts A."/>
            <person name="Asiegbu F.O."/>
            <person name="Baker S.E."/>
            <person name="Barry K."/>
            <person name="Bendiksby M."/>
            <person name="Blumentritt M."/>
            <person name="Coutinho P.M."/>
            <person name="Cullen D."/>
            <person name="de Vries R.P."/>
            <person name="Gathman A."/>
            <person name="Goodell B."/>
            <person name="Henrissat B."/>
            <person name="Ihrmark K."/>
            <person name="Kauserud H."/>
            <person name="Kohler A."/>
            <person name="LaButti K."/>
            <person name="Lapidus A."/>
            <person name="Lavin J.L."/>
            <person name="Lee Y.-H."/>
            <person name="Lindquist E."/>
            <person name="Lilly W."/>
            <person name="Lucas S."/>
            <person name="Morin E."/>
            <person name="Murat C."/>
            <person name="Oguiza J.A."/>
            <person name="Park J."/>
            <person name="Pisabarro A.G."/>
            <person name="Riley R."/>
            <person name="Rosling A."/>
            <person name="Salamov A."/>
            <person name="Schmidt O."/>
            <person name="Schmutz J."/>
            <person name="Skrede I."/>
            <person name="Stenlid J."/>
            <person name="Wiebenga A."/>
            <person name="Xie X."/>
            <person name="Kuees U."/>
            <person name="Hibbett D.S."/>
            <person name="Hoffmeister D."/>
            <person name="Hoegberg N."/>
            <person name="Martin F."/>
            <person name="Grigoriev I.V."/>
            <person name="Watkinson S.C."/>
        </authorList>
    </citation>
    <scope>NUCLEOTIDE SEQUENCE [LARGE SCALE GENOMIC DNA]</scope>
    <source>
        <strain evidence="3">strain S7.3</strain>
    </source>
</reference>
<dbReference type="HOGENOM" id="CLU_122989_2_0_1"/>
<feature type="compositionally biased region" description="Polar residues" evidence="1">
    <location>
        <begin position="95"/>
        <end position="104"/>
    </location>
</feature>
<dbReference type="Proteomes" id="UP000008063">
    <property type="component" value="Unassembled WGS sequence"/>
</dbReference>
<proteinExistence type="predicted"/>
<dbReference type="Pfam" id="PF10775">
    <property type="entry name" value="ATP_sub_h"/>
    <property type="match status" value="1"/>
</dbReference>
<feature type="region of interest" description="Disordered" evidence="1">
    <location>
        <begin position="1"/>
        <end position="20"/>
    </location>
</feature>
<name>F8QAA0_SERL3</name>
<gene>
    <name evidence="2" type="ORF">SERLA73DRAFT_187746</name>
</gene>
<dbReference type="PANTHER" id="PTHR28207">
    <property type="entry name" value="ATP SYNTHASE SUBUNIT H, MITOCHONDRIAL"/>
    <property type="match status" value="1"/>
</dbReference>
<dbReference type="STRING" id="936435.F8QAA0"/>
<dbReference type="GO" id="GO:0046933">
    <property type="term" value="F:proton-transporting ATP synthase activity, rotational mechanism"/>
    <property type="evidence" value="ECO:0007669"/>
    <property type="project" value="TreeGrafter"/>
</dbReference>
<dbReference type="InParanoid" id="F8QAA0"/>
<feature type="region of interest" description="Disordered" evidence="1">
    <location>
        <begin position="60"/>
        <end position="126"/>
    </location>
</feature>
<dbReference type="EMBL" id="GL945487">
    <property type="protein sequence ID" value="EGN94690.1"/>
    <property type="molecule type" value="Genomic_DNA"/>
</dbReference>
<keyword evidence="3" id="KW-1185">Reference proteome</keyword>
<protein>
    <submittedName>
        <fullName evidence="2">Uncharacterized protein</fullName>
    </submittedName>
</protein>
<sequence length="126" mass="13475">MSMPFLRQAASTARSASRSRAFFSTTVVREDIVQSLYVREIKAYKAPPPAKDAHVGSVKAYSLPPAPKPPVLPSDLASELATYDAAEPTKASEPKVTSSSTEQVGTGADGFLSFLEQDEPKAEAHH</sequence>
<evidence type="ECO:0000256" key="1">
    <source>
        <dbReference type="SAM" id="MobiDB-lite"/>
    </source>
</evidence>